<feature type="transmembrane region" description="Helical" evidence="1">
    <location>
        <begin position="34"/>
        <end position="53"/>
    </location>
</feature>
<dbReference type="AlphaFoldDB" id="A0A518JWI1"/>
<dbReference type="KEGG" id="rcf:Poly24_36180"/>
<protein>
    <submittedName>
        <fullName evidence="2">Uncharacterized protein</fullName>
    </submittedName>
</protein>
<proteinExistence type="predicted"/>
<keyword evidence="3" id="KW-1185">Reference proteome</keyword>
<accession>A0A518JWI1</accession>
<reference evidence="2 3" key="1">
    <citation type="submission" date="2019-02" db="EMBL/GenBank/DDBJ databases">
        <title>Deep-cultivation of Planctomycetes and their phenomic and genomic characterization uncovers novel biology.</title>
        <authorList>
            <person name="Wiegand S."/>
            <person name="Jogler M."/>
            <person name="Boedeker C."/>
            <person name="Pinto D."/>
            <person name="Vollmers J."/>
            <person name="Rivas-Marin E."/>
            <person name="Kohn T."/>
            <person name="Peeters S.H."/>
            <person name="Heuer A."/>
            <person name="Rast P."/>
            <person name="Oberbeckmann S."/>
            <person name="Bunk B."/>
            <person name="Jeske O."/>
            <person name="Meyerdierks A."/>
            <person name="Storesund J.E."/>
            <person name="Kallscheuer N."/>
            <person name="Luecker S."/>
            <person name="Lage O.M."/>
            <person name="Pohl T."/>
            <person name="Merkel B.J."/>
            <person name="Hornburger P."/>
            <person name="Mueller R.-W."/>
            <person name="Bruemmer F."/>
            <person name="Labrenz M."/>
            <person name="Spormann A.M."/>
            <person name="Op den Camp H."/>
            <person name="Overmann J."/>
            <person name="Amann R."/>
            <person name="Jetten M.S.M."/>
            <person name="Mascher T."/>
            <person name="Medema M.H."/>
            <person name="Devos D.P."/>
            <person name="Kaster A.-K."/>
            <person name="Ovreas L."/>
            <person name="Rohde M."/>
            <person name="Galperin M.Y."/>
            <person name="Jogler C."/>
        </authorList>
    </citation>
    <scope>NUCLEOTIDE SEQUENCE [LARGE SCALE GENOMIC DNA]</scope>
    <source>
        <strain evidence="2 3">Poly24</strain>
    </source>
</reference>
<feature type="transmembrane region" description="Helical" evidence="1">
    <location>
        <begin position="73"/>
        <end position="93"/>
    </location>
</feature>
<keyword evidence="1" id="KW-1133">Transmembrane helix</keyword>
<sequence length="103" mass="11520">MQGNLIAAFVLLVLGVALLRWLHRKDNAKRGFNWAPVIAFICGPAIATAYFVADVLWFGHGTYTIASDYFDTFWRVLVIGLAAGTLGAIAFWMEPRSRRHHAQ</sequence>
<keyword evidence="1" id="KW-0472">Membrane</keyword>
<gene>
    <name evidence="2" type="ORF">Poly24_36180</name>
</gene>
<evidence type="ECO:0000313" key="3">
    <source>
        <dbReference type="Proteomes" id="UP000315082"/>
    </source>
</evidence>
<evidence type="ECO:0000313" key="2">
    <source>
        <dbReference type="EMBL" id="QDV69900.1"/>
    </source>
</evidence>
<dbReference type="EMBL" id="CP036348">
    <property type="protein sequence ID" value="QDV69900.1"/>
    <property type="molecule type" value="Genomic_DNA"/>
</dbReference>
<organism evidence="2 3">
    <name type="scientific">Rosistilla carotiformis</name>
    <dbReference type="NCBI Taxonomy" id="2528017"/>
    <lineage>
        <taxon>Bacteria</taxon>
        <taxon>Pseudomonadati</taxon>
        <taxon>Planctomycetota</taxon>
        <taxon>Planctomycetia</taxon>
        <taxon>Pirellulales</taxon>
        <taxon>Pirellulaceae</taxon>
        <taxon>Rosistilla</taxon>
    </lineage>
</organism>
<evidence type="ECO:0000256" key="1">
    <source>
        <dbReference type="SAM" id="Phobius"/>
    </source>
</evidence>
<keyword evidence="1" id="KW-0812">Transmembrane</keyword>
<feature type="transmembrane region" description="Helical" evidence="1">
    <location>
        <begin position="6"/>
        <end position="22"/>
    </location>
</feature>
<dbReference type="Proteomes" id="UP000315082">
    <property type="component" value="Chromosome"/>
</dbReference>
<name>A0A518JWI1_9BACT</name>